<dbReference type="InterPro" id="IPR042101">
    <property type="entry name" value="SRP54_N_sf"/>
</dbReference>
<dbReference type="GO" id="GO:0005829">
    <property type="term" value="C:cytosol"/>
    <property type="evidence" value="ECO:0007669"/>
    <property type="project" value="TreeGrafter"/>
</dbReference>
<dbReference type="Gene3D" id="1.10.260.30">
    <property type="entry name" value="Signal recognition particle, SRP54 subunit, M-domain"/>
    <property type="match status" value="1"/>
</dbReference>
<evidence type="ECO:0000313" key="2">
    <source>
        <dbReference type="Proteomes" id="UP001141552"/>
    </source>
</evidence>
<dbReference type="GO" id="GO:0005786">
    <property type="term" value="C:signal recognition particle, endoplasmic reticulum targeting"/>
    <property type="evidence" value="ECO:0007669"/>
    <property type="project" value="TreeGrafter"/>
</dbReference>
<proteinExistence type="predicted"/>
<dbReference type="Gene3D" id="3.40.50.300">
    <property type="entry name" value="P-loop containing nucleotide triphosphate hydrolases"/>
    <property type="match status" value="1"/>
</dbReference>
<evidence type="ECO:0000313" key="1">
    <source>
        <dbReference type="EMBL" id="KAJ4830226.1"/>
    </source>
</evidence>
<reference evidence="1" key="1">
    <citation type="submission" date="2022-02" db="EMBL/GenBank/DDBJ databases">
        <authorList>
            <person name="Henning P.M."/>
            <person name="McCubbin A.G."/>
            <person name="Shore J.S."/>
        </authorList>
    </citation>
    <scope>NUCLEOTIDE SEQUENCE</scope>
    <source>
        <strain evidence="1">F60SS</strain>
        <tissue evidence="1">Leaves</tissue>
    </source>
</reference>
<name>A0A9Q0FH17_9ROSI</name>
<dbReference type="GO" id="GO:0030942">
    <property type="term" value="F:endoplasmic reticulum signal peptide binding"/>
    <property type="evidence" value="ECO:0007669"/>
    <property type="project" value="TreeGrafter"/>
</dbReference>
<dbReference type="Proteomes" id="UP001141552">
    <property type="component" value="Unassembled WGS sequence"/>
</dbReference>
<dbReference type="Gene3D" id="1.20.120.140">
    <property type="entry name" value="Signal recognition particle SRP54, nucleotide-binding domain"/>
    <property type="match status" value="1"/>
</dbReference>
<dbReference type="PANTHER" id="PTHR11564:SF5">
    <property type="entry name" value="SIGNAL RECOGNITION PARTICLE SUBUNIT SRP54"/>
    <property type="match status" value="1"/>
</dbReference>
<dbReference type="GO" id="GO:0008312">
    <property type="term" value="F:7S RNA binding"/>
    <property type="evidence" value="ECO:0007669"/>
    <property type="project" value="InterPro"/>
</dbReference>
<organism evidence="1 2">
    <name type="scientific">Turnera subulata</name>
    <dbReference type="NCBI Taxonomy" id="218843"/>
    <lineage>
        <taxon>Eukaryota</taxon>
        <taxon>Viridiplantae</taxon>
        <taxon>Streptophyta</taxon>
        <taxon>Embryophyta</taxon>
        <taxon>Tracheophyta</taxon>
        <taxon>Spermatophyta</taxon>
        <taxon>Magnoliopsida</taxon>
        <taxon>eudicotyledons</taxon>
        <taxon>Gunneridae</taxon>
        <taxon>Pentapetalae</taxon>
        <taxon>rosids</taxon>
        <taxon>fabids</taxon>
        <taxon>Malpighiales</taxon>
        <taxon>Passifloraceae</taxon>
        <taxon>Turnera</taxon>
    </lineage>
</organism>
<dbReference type="PANTHER" id="PTHR11564">
    <property type="entry name" value="SIGNAL RECOGNITION PARTICLE 54K PROTEIN SRP54"/>
    <property type="match status" value="1"/>
</dbReference>
<dbReference type="GO" id="GO:0003924">
    <property type="term" value="F:GTPase activity"/>
    <property type="evidence" value="ECO:0007669"/>
    <property type="project" value="InterPro"/>
</dbReference>
<comment type="caution">
    <text evidence="1">The sequence shown here is derived from an EMBL/GenBank/DDBJ whole genome shotgun (WGS) entry which is preliminary data.</text>
</comment>
<dbReference type="OrthoDB" id="1724187at2759"/>
<dbReference type="InterPro" id="IPR027417">
    <property type="entry name" value="P-loop_NTPase"/>
</dbReference>
<dbReference type="GO" id="GO:0005525">
    <property type="term" value="F:GTP binding"/>
    <property type="evidence" value="ECO:0007669"/>
    <property type="project" value="InterPro"/>
</dbReference>
<dbReference type="EMBL" id="JAKUCV010005695">
    <property type="protein sequence ID" value="KAJ4830226.1"/>
    <property type="molecule type" value="Genomic_DNA"/>
</dbReference>
<gene>
    <name evidence="1" type="ORF">Tsubulata_037548</name>
</gene>
<dbReference type="InterPro" id="IPR022941">
    <property type="entry name" value="SRP54"/>
</dbReference>
<dbReference type="InterPro" id="IPR036891">
    <property type="entry name" value="Signal_recog_part_SRP54_M_sf"/>
</dbReference>
<protein>
    <submittedName>
        <fullName evidence="1">Uncharacterized protein</fullName>
    </submittedName>
</protein>
<reference evidence="1" key="2">
    <citation type="journal article" date="2023" name="Plants (Basel)">
        <title>Annotation of the Turnera subulata (Passifloraceae) Draft Genome Reveals the S-Locus Evolved after the Divergence of Turneroideae from Passifloroideae in a Stepwise Manner.</title>
        <authorList>
            <person name="Henning P.M."/>
            <person name="Roalson E.H."/>
            <person name="Mir W."/>
            <person name="McCubbin A.G."/>
            <person name="Shore J.S."/>
        </authorList>
    </citation>
    <scope>NUCLEOTIDE SEQUENCE</scope>
    <source>
        <strain evidence="1">F60SS</strain>
    </source>
</reference>
<dbReference type="AlphaFoldDB" id="A0A9Q0FH17"/>
<accession>A0A9Q0FH17</accession>
<keyword evidence="2" id="KW-1185">Reference proteome</keyword>
<sequence>MLQRVVVLLARNVAATKSLVIFIGTGEHLNDFEVFNVKPFNLWAGRLLGKCDWSAFVDKFKDLVPGDEQQLEQNILNDKFTLASMYRLFQQETVQQLAPMLQEISGKSLPEGCGKLGQEKIKSYLTIMDSMTKKGKRKRKPS</sequence>
<dbReference type="SUPFAM" id="SSF47446">
    <property type="entry name" value="Signal peptide-binding domain"/>
    <property type="match status" value="1"/>
</dbReference>
<dbReference type="GO" id="GO:0006616">
    <property type="term" value="P:SRP-dependent cotranslational protein targeting to membrane, translocation"/>
    <property type="evidence" value="ECO:0007669"/>
    <property type="project" value="TreeGrafter"/>
</dbReference>